<dbReference type="STRING" id="1249483.LEP1GSC202_0339"/>
<dbReference type="AlphaFoldDB" id="A0A5E8H9F9"/>
<comment type="caution">
    <text evidence="1">The sequence shown here is derived from an EMBL/GenBank/DDBJ whole genome shotgun (WGS) entry which is preliminary data.</text>
</comment>
<name>A0A5E8H9F9_9LEPT</name>
<dbReference type="EMBL" id="AOGX02000027">
    <property type="protein sequence ID" value="EOQ87915.1"/>
    <property type="molecule type" value="Genomic_DNA"/>
</dbReference>
<dbReference type="Proteomes" id="UP000013996">
    <property type="component" value="Unassembled WGS sequence"/>
</dbReference>
<gene>
    <name evidence="1" type="ORF">LEP1GSC202_0339</name>
</gene>
<reference evidence="1 2" key="1">
    <citation type="submission" date="2013-04" db="EMBL/GenBank/DDBJ databases">
        <authorList>
            <person name="Harkins D.M."/>
            <person name="Durkin A.S."/>
            <person name="Brinkac L.M."/>
            <person name="Haft D.H."/>
            <person name="Selengut J.D."/>
            <person name="Sanka R."/>
            <person name="DePew J."/>
            <person name="Purushe J."/>
            <person name="Hartskeerl R.A."/>
            <person name="Ahmed A."/>
            <person name="van der Linden H."/>
            <person name="Goris M.G.A."/>
            <person name="Vinetz J.M."/>
            <person name="Sutton G.G."/>
            <person name="Nierman W.C."/>
            <person name="Fouts D.E."/>
        </authorList>
    </citation>
    <scope>NUCLEOTIDE SEQUENCE [LARGE SCALE GENOMIC DNA]</scope>
    <source>
        <strain evidence="1 2">Sao Paulo</strain>
    </source>
</reference>
<evidence type="ECO:0000313" key="2">
    <source>
        <dbReference type="Proteomes" id="UP000013996"/>
    </source>
</evidence>
<organism evidence="1 2">
    <name type="scientific">Leptospira yanagawae serovar Saopaulo str. Sao Paulo = ATCC 700523</name>
    <dbReference type="NCBI Taxonomy" id="1249483"/>
    <lineage>
        <taxon>Bacteria</taxon>
        <taxon>Pseudomonadati</taxon>
        <taxon>Spirochaetota</taxon>
        <taxon>Spirochaetia</taxon>
        <taxon>Leptospirales</taxon>
        <taxon>Leptospiraceae</taxon>
        <taxon>Leptospira</taxon>
    </lineage>
</organism>
<proteinExistence type="predicted"/>
<protein>
    <submittedName>
        <fullName evidence="1">Uncharacterized protein</fullName>
    </submittedName>
</protein>
<evidence type="ECO:0000313" key="1">
    <source>
        <dbReference type="EMBL" id="EOQ87915.1"/>
    </source>
</evidence>
<accession>A0A5E8H9F9</accession>
<sequence length="262" mass="30586">MKIITICLLLLLIKCNEIINISVCDSDLESNSYCFNKDKIDSREIGANISPNIFIGESFENNLVLVEPFEFDNHDHANNFKFFNIRRTISAFAFQTLNAQKINGKFIEHSRLHLSKIYDRPKYFNMTISEPIFELLKYKTNENIINNSIVFGVFDLDFEKADCSIFGKKRPYTKEEYKEALEELKEDHQSTDRTLDFKSPEETILNARFICKIQYSAVKLEILLSSFNTKGMEYAGTVYIADLYKDKKLIKTIQKYNYDGPY</sequence>